<dbReference type="Pfam" id="PF13455">
    <property type="entry name" value="MUG113"/>
    <property type="match status" value="1"/>
</dbReference>
<dbReference type="InterPro" id="IPR018306">
    <property type="entry name" value="Phage_T5_Orf172_DNA-bd"/>
</dbReference>
<name>A0A1T4TMT7_9BACT</name>
<keyword evidence="5" id="KW-1185">Reference proteome</keyword>
<gene>
    <name evidence="4" type="ORF">SAMN04488128_105517</name>
</gene>
<evidence type="ECO:0000259" key="3">
    <source>
        <dbReference type="SMART" id="SM00974"/>
    </source>
</evidence>
<evidence type="ECO:0000313" key="4">
    <source>
        <dbReference type="EMBL" id="SKA41785.1"/>
    </source>
</evidence>
<dbReference type="SMART" id="SM00974">
    <property type="entry name" value="T5orf172"/>
    <property type="match status" value="1"/>
</dbReference>
<evidence type="ECO:0000313" key="5">
    <source>
        <dbReference type="Proteomes" id="UP000190367"/>
    </source>
</evidence>
<evidence type="ECO:0000256" key="2">
    <source>
        <dbReference type="SAM" id="MobiDB-lite"/>
    </source>
</evidence>
<accession>A0A1T4TMT7</accession>
<sequence length="482" mass="56120">MSLNNDELLKIAQNDLRITQTELDATKAELLTSAAALKKVEDKLLLIRNSNAKLREENQRLMESSIPEAGGQLASAESVRGLEDVQGKLTALNEKYKVACGVYAELERKVLLYQDTLDLADYGLYVPKYGFEFPEQYKLELEHIYQKQKELIAKDKAVLCSKQWTVGGSVAEGQKLIAQYSKLMLYAFNGESDANIAKVKWNNVVKMEQRIKAAFININKLAATHHTRITEGYLELKLKELYLNYEYEQRKNDEKEEQRRIKEQIRDEERAQRDYEKAQRDAEDEEKRFEKALEKARQEISNNNNDPRALNALNDKVRQLEDQLREAHERKERAISMAQMTKAGHIYIISNIGSFGEEIFKIGMTRRLDPHDRVRELSDASVPFQFDIHAIIYSENAPKLEYDLHQQFKDKRINKVNNRKEFFNVSLDEIEEFIKKQGNADIMFTKLAEAREYRETMVILERLSQQVDRQQSHEQTFPSSLL</sequence>
<evidence type="ECO:0000256" key="1">
    <source>
        <dbReference type="SAM" id="Coils"/>
    </source>
</evidence>
<dbReference type="EMBL" id="FUWZ01000005">
    <property type="protein sequence ID" value="SKA41785.1"/>
    <property type="molecule type" value="Genomic_DNA"/>
</dbReference>
<dbReference type="STRING" id="634771.SAMN04488128_105517"/>
<proteinExistence type="predicted"/>
<dbReference type="Proteomes" id="UP000190367">
    <property type="component" value="Unassembled WGS sequence"/>
</dbReference>
<organism evidence="4 5">
    <name type="scientific">Chitinophaga eiseniae</name>
    <dbReference type="NCBI Taxonomy" id="634771"/>
    <lineage>
        <taxon>Bacteria</taxon>
        <taxon>Pseudomonadati</taxon>
        <taxon>Bacteroidota</taxon>
        <taxon>Chitinophagia</taxon>
        <taxon>Chitinophagales</taxon>
        <taxon>Chitinophagaceae</taxon>
        <taxon>Chitinophaga</taxon>
    </lineage>
</organism>
<dbReference type="AlphaFoldDB" id="A0A1T4TMT7"/>
<dbReference type="Pfam" id="PF13250">
    <property type="entry name" value="SNIPE"/>
    <property type="match status" value="1"/>
</dbReference>
<feature type="region of interest" description="Disordered" evidence="2">
    <location>
        <begin position="252"/>
        <end position="285"/>
    </location>
</feature>
<keyword evidence="1" id="KW-0175">Coiled coil</keyword>
<protein>
    <submittedName>
        <fullName evidence="4">T5orf172 domain-containing protein</fullName>
    </submittedName>
</protein>
<dbReference type="OrthoDB" id="9811665at2"/>
<dbReference type="RefSeq" id="WP_078672307.1">
    <property type="nucleotide sequence ID" value="NZ_FUWZ01000005.1"/>
</dbReference>
<feature type="domain" description="Bacteriophage T5 Orf172 DNA-binding" evidence="3">
    <location>
        <begin position="354"/>
        <end position="437"/>
    </location>
</feature>
<dbReference type="InterPro" id="IPR025280">
    <property type="entry name" value="SNIPE"/>
</dbReference>
<feature type="coiled-coil region" evidence="1">
    <location>
        <begin position="9"/>
        <end position="57"/>
    </location>
</feature>
<reference evidence="5" key="1">
    <citation type="submission" date="2017-02" db="EMBL/GenBank/DDBJ databases">
        <authorList>
            <person name="Varghese N."/>
            <person name="Submissions S."/>
        </authorList>
    </citation>
    <scope>NUCLEOTIDE SEQUENCE [LARGE SCALE GENOMIC DNA]</scope>
    <source>
        <strain evidence="5">DSM 22224</strain>
    </source>
</reference>